<keyword evidence="2" id="KW-1185">Reference proteome</keyword>
<comment type="caution">
    <text evidence="1">The sequence shown here is derived from an EMBL/GenBank/DDBJ whole genome shotgun (WGS) entry which is preliminary data.</text>
</comment>
<organism evidence="1 2">
    <name type="scientific">Pisum sativum</name>
    <name type="common">Garden pea</name>
    <name type="synonym">Lathyrus oleraceus</name>
    <dbReference type="NCBI Taxonomy" id="3888"/>
    <lineage>
        <taxon>Eukaryota</taxon>
        <taxon>Viridiplantae</taxon>
        <taxon>Streptophyta</taxon>
        <taxon>Embryophyta</taxon>
        <taxon>Tracheophyta</taxon>
        <taxon>Spermatophyta</taxon>
        <taxon>Magnoliopsida</taxon>
        <taxon>eudicotyledons</taxon>
        <taxon>Gunneridae</taxon>
        <taxon>Pentapetalae</taxon>
        <taxon>rosids</taxon>
        <taxon>fabids</taxon>
        <taxon>Fabales</taxon>
        <taxon>Fabaceae</taxon>
        <taxon>Papilionoideae</taxon>
        <taxon>50 kb inversion clade</taxon>
        <taxon>NPAAA clade</taxon>
        <taxon>Hologalegina</taxon>
        <taxon>IRL clade</taxon>
        <taxon>Fabeae</taxon>
        <taxon>Lathyrus</taxon>
    </lineage>
</organism>
<name>A0A9D5BQC1_PEA</name>
<dbReference type="SUPFAM" id="SSF52047">
    <property type="entry name" value="RNI-like"/>
    <property type="match status" value="1"/>
</dbReference>
<dbReference type="Gramene" id="Psat01G0544800-T1">
    <property type="protein sequence ID" value="KAI5448012.1"/>
    <property type="gene ID" value="KIW84_015448"/>
</dbReference>
<proteinExistence type="predicted"/>
<gene>
    <name evidence="1" type="ORF">KIW84_015448</name>
</gene>
<sequence length="161" mass="17686">MAPASARFIARVQLCCLVLAVLIANLAGLSSFYHWSEDFPSVLAANVVVFRRDETMLFIASNFPKLSLLHMADTSLLSNHREEGCGKDASFQGICFAIGSTLDEIALFHELQSLPVSCCGDLDDMGLIKIDRGCSQLARYEIQGCKLVTEKRVENRDLLAS</sequence>
<evidence type="ECO:0000313" key="2">
    <source>
        <dbReference type="Proteomes" id="UP001058974"/>
    </source>
</evidence>
<dbReference type="EMBL" id="JAMSHJ010000001">
    <property type="protein sequence ID" value="KAI5448012.1"/>
    <property type="molecule type" value="Genomic_DNA"/>
</dbReference>
<evidence type="ECO:0000313" key="1">
    <source>
        <dbReference type="EMBL" id="KAI5448012.1"/>
    </source>
</evidence>
<dbReference type="Gene3D" id="3.80.10.10">
    <property type="entry name" value="Ribonuclease Inhibitor"/>
    <property type="match status" value="1"/>
</dbReference>
<accession>A0A9D5BQC1</accession>
<dbReference type="Proteomes" id="UP001058974">
    <property type="component" value="Chromosome 1"/>
</dbReference>
<protein>
    <submittedName>
        <fullName evidence="1">Uncharacterized protein</fullName>
    </submittedName>
</protein>
<dbReference type="AlphaFoldDB" id="A0A9D5BQC1"/>
<dbReference type="InterPro" id="IPR032675">
    <property type="entry name" value="LRR_dom_sf"/>
</dbReference>
<reference evidence="1 2" key="1">
    <citation type="journal article" date="2022" name="Nat. Genet.">
        <title>Improved pea reference genome and pan-genome highlight genomic features and evolutionary characteristics.</title>
        <authorList>
            <person name="Yang T."/>
            <person name="Liu R."/>
            <person name="Luo Y."/>
            <person name="Hu S."/>
            <person name="Wang D."/>
            <person name="Wang C."/>
            <person name="Pandey M.K."/>
            <person name="Ge S."/>
            <person name="Xu Q."/>
            <person name="Li N."/>
            <person name="Li G."/>
            <person name="Huang Y."/>
            <person name="Saxena R.K."/>
            <person name="Ji Y."/>
            <person name="Li M."/>
            <person name="Yan X."/>
            <person name="He Y."/>
            <person name="Liu Y."/>
            <person name="Wang X."/>
            <person name="Xiang C."/>
            <person name="Varshney R.K."/>
            <person name="Ding H."/>
            <person name="Gao S."/>
            <person name="Zong X."/>
        </authorList>
    </citation>
    <scope>NUCLEOTIDE SEQUENCE [LARGE SCALE GENOMIC DNA]</scope>
    <source>
        <strain evidence="1 2">cv. Zhongwan 6</strain>
    </source>
</reference>